<reference evidence="3 4" key="1">
    <citation type="submission" date="2019-01" db="EMBL/GenBank/DDBJ databases">
        <title>A draft genome assembly of the solar-powered sea slug Elysia chlorotica.</title>
        <authorList>
            <person name="Cai H."/>
            <person name="Li Q."/>
            <person name="Fang X."/>
            <person name="Li J."/>
            <person name="Curtis N.E."/>
            <person name="Altenburger A."/>
            <person name="Shibata T."/>
            <person name="Feng M."/>
            <person name="Maeda T."/>
            <person name="Schwartz J.A."/>
            <person name="Shigenobu S."/>
            <person name="Lundholm N."/>
            <person name="Nishiyama T."/>
            <person name="Yang H."/>
            <person name="Hasebe M."/>
            <person name="Li S."/>
            <person name="Pierce S.K."/>
            <person name="Wang J."/>
        </authorList>
    </citation>
    <scope>NUCLEOTIDE SEQUENCE [LARGE SCALE GENOMIC DNA]</scope>
    <source>
        <strain evidence="3">EC2010</strain>
        <tissue evidence="3">Whole organism of an adult</tissue>
    </source>
</reference>
<evidence type="ECO:0000256" key="2">
    <source>
        <dbReference type="ARBA" id="ARBA00022946"/>
    </source>
</evidence>
<dbReference type="GO" id="GO:0005759">
    <property type="term" value="C:mitochondrial matrix"/>
    <property type="evidence" value="ECO:0007669"/>
    <property type="project" value="TreeGrafter"/>
</dbReference>
<dbReference type="Gene3D" id="1.25.70.10">
    <property type="entry name" value="Transcription termination factor 3, mitochondrial"/>
    <property type="match status" value="1"/>
</dbReference>
<keyword evidence="2" id="KW-0809">Transit peptide</keyword>
<dbReference type="InterPro" id="IPR038538">
    <property type="entry name" value="MTERF_sf"/>
</dbReference>
<sequence>MLKSCFLARQAALNMLGPVTLQQGLHSFSFLHRFWMRNSLLSFPSARQFHQRHKVKQVSIPFKNWAQTLLKTLHSETKYTQGYPQSFWQRHYSESVKSTSEDSSNLYSLSVDSLLSEAHIRRLAVKLSCKVAEVKSLVKGYAFLIHMDFHLLEGKVNLLLSYNLPVSFVREHLRIVYQASEKVLEERLELLKDSGLLHSHHLEIDKLAHLLECNGTEFAKSFKYRCDQRDALEGCYDQLAYLQMRLACSKEKAQSLLGSYPLERHVSNVKLKRLLDFFLVEVERSPDFVISYRKLLTFSVSRLQNRWRVMQAAGIESEAEMVYVWCMSQKEFEKQYSEHLKSSNSSSSSAS</sequence>
<dbReference type="PANTHER" id="PTHR15437:SF6">
    <property type="entry name" value="TRANSCRIPTION TERMINATION FACTOR, MITOCHONDRIAL"/>
    <property type="match status" value="1"/>
</dbReference>
<dbReference type="InterPro" id="IPR003690">
    <property type="entry name" value="MTERF"/>
</dbReference>
<name>A0A3S0ZIL7_ELYCH</name>
<dbReference type="OrthoDB" id="75923at2759"/>
<dbReference type="PANTHER" id="PTHR15437">
    <property type="entry name" value="TRANSCRIPTION TERMINATION FACTOR, MITOCHONDRIAL"/>
    <property type="match status" value="1"/>
</dbReference>
<gene>
    <name evidence="3" type="ORF">EGW08_012462</name>
</gene>
<keyword evidence="4" id="KW-1185">Reference proteome</keyword>
<accession>A0A3S0ZIL7</accession>
<dbReference type="Proteomes" id="UP000271974">
    <property type="component" value="Unassembled WGS sequence"/>
</dbReference>
<evidence type="ECO:0000313" key="3">
    <source>
        <dbReference type="EMBL" id="RUS79778.1"/>
    </source>
</evidence>
<dbReference type="Pfam" id="PF02536">
    <property type="entry name" value="mTERF"/>
    <property type="match status" value="1"/>
</dbReference>
<dbReference type="GO" id="GO:0006393">
    <property type="term" value="P:termination of mitochondrial transcription"/>
    <property type="evidence" value="ECO:0007669"/>
    <property type="project" value="TreeGrafter"/>
</dbReference>
<evidence type="ECO:0000256" key="1">
    <source>
        <dbReference type="ARBA" id="ARBA00007692"/>
    </source>
</evidence>
<organism evidence="3 4">
    <name type="scientific">Elysia chlorotica</name>
    <name type="common">Eastern emerald elysia</name>
    <name type="synonym">Sea slug</name>
    <dbReference type="NCBI Taxonomy" id="188477"/>
    <lineage>
        <taxon>Eukaryota</taxon>
        <taxon>Metazoa</taxon>
        <taxon>Spiralia</taxon>
        <taxon>Lophotrochozoa</taxon>
        <taxon>Mollusca</taxon>
        <taxon>Gastropoda</taxon>
        <taxon>Heterobranchia</taxon>
        <taxon>Euthyneura</taxon>
        <taxon>Panpulmonata</taxon>
        <taxon>Sacoglossa</taxon>
        <taxon>Placobranchoidea</taxon>
        <taxon>Plakobranchidae</taxon>
        <taxon>Elysia</taxon>
    </lineage>
</organism>
<dbReference type="GO" id="GO:0003676">
    <property type="term" value="F:nucleic acid binding"/>
    <property type="evidence" value="ECO:0007669"/>
    <property type="project" value="InterPro"/>
</dbReference>
<comment type="similarity">
    <text evidence="1">Belongs to the mTERF family.</text>
</comment>
<protein>
    <submittedName>
        <fullName evidence="3">Uncharacterized protein</fullName>
    </submittedName>
</protein>
<evidence type="ECO:0000313" key="4">
    <source>
        <dbReference type="Proteomes" id="UP000271974"/>
    </source>
</evidence>
<comment type="caution">
    <text evidence="3">The sequence shown here is derived from an EMBL/GenBank/DDBJ whole genome shotgun (WGS) entry which is preliminary data.</text>
</comment>
<dbReference type="EMBL" id="RQTK01000428">
    <property type="protein sequence ID" value="RUS79778.1"/>
    <property type="molecule type" value="Genomic_DNA"/>
</dbReference>
<dbReference type="AlphaFoldDB" id="A0A3S0ZIL7"/>
<proteinExistence type="inferred from homology"/>